<organism evidence="1 2">
    <name type="scientific">Nocardia nova</name>
    <dbReference type="NCBI Taxonomy" id="37330"/>
    <lineage>
        <taxon>Bacteria</taxon>
        <taxon>Bacillati</taxon>
        <taxon>Actinomycetota</taxon>
        <taxon>Actinomycetes</taxon>
        <taxon>Mycobacteriales</taxon>
        <taxon>Nocardiaceae</taxon>
        <taxon>Nocardia</taxon>
    </lineage>
</organism>
<evidence type="ECO:0000313" key="1">
    <source>
        <dbReference type="EMBL" id="PPJ23045.1"/>
    </source>
</evidence>
<keyword evidence="2" id="KW-1185">Reference proteome</keyword>
<gene>
    <name evidence="1" type="ORF">C5F51_29775</name>
</gene>
<proteinExistence type="predicted"/>
<dbReference type="EMBL" id="PSZD01000026">
    <property type="protein sequence ID" value="PPJ23045.1"/>
    <property type="molecule type" value="Genomic_DNA"/>
</dbReference>
<comment type="caution">
    <text evidence="1">The sequence shown here is derived from an EMBL/GenBank/DDBJ whole genome shotgun (WGS) entry which is preliminary data.</text>
</comment>
<dbReference type="Gene3D" id="1.10.357.10">
    <property type="entry name" value="Tetracycline Repressor, domain 2"/>
    <property type="match status" value="1"/>
</dbReference>
<name>A0A2S5ZY90_9NOCA</name>
<reference evidence="1 2" key="1">
    <citation type="submission" date="2018-02" db="EMBL/GenBank/DDBJ databases">
        <title>8 Nocardia nova and 1 Nocardia cyriacigeorgica strain used for evolution to TMP-SMX.</title>
        <authorList>
            <person name="Mehta H."/>
            <person name="Weng J."/>
            <person name="Shamoo Y."/>
        </authorList>
    </citation>
    <scope>NUCLEOTIDE SEQUENCE [LARGE SCALE GENOMIC DNA]</scope>
    <source>
        <strain evidence="1 2">BAA2227</strain>
    </source>
</reference>
<dbReference type="Proteomes" id="UP000238356">
    <property type="component" value="Unassembled WGS sequence"/>
</dbReference>
<dbReference type="AlphaFoldDB" id="A0A2S5ZY90"/>
<dbReference type="InterPro" id="IPR036271">
    <property type="entry name" value="Tet_transcr_reg_TetR-rel_C_sf"/>
</dbReference>
<evidence type="ECO:0000313" key="2">
    <source>
        <dbReference type="Proteomes" id="UP000238356"/>
    </source>
</evidence>
<protein>
    <recommendedName>
        <fullName evidence="3">BetI-type transcriptional repressor C-terminal domain-containing protein</fullName>
    </recommendedName>
</protein>
<accession>A0A2S5ZY90</accession>
<dbReference type="SUPFAM" id="SSF48498">
    <property type="entry name" value="Tetracyclin repressor-like, C-terminal domain"/>
    <property type="match status" value="1"/>
</dbReference>
<evidence type="ECO:0008006" key="3">
    <source>
        <dbReference type="Google" id="ProtNLM"/>
    </source>
</evidence>
<sequence length="91" mass="9871">MLNLGAFGGGAALRDREYSALYARQAALLRRGQDHGQLRADLDPQLLAVTYQGMVDSMLDYLDTNPDVDPLTYADHVADVLLAGITPPGKR</sequence>
<dbReference type="RefSeq" id="WP_064906929.1">
    <property type="nucleotide sequence ID" value="NZ_JADLQW010000027.1"/>
</dbReference>